<keyword evidence="2" id="KW-1185">Reference proteome</keyword>
<organism evidence="1 2">
    <name type="scientific">Lichenifustis flavocetrariae</name>
    <dbReference type="NCBI Taxonomy" id="2949735"/>
    <lineage>
        <taxon>Bacteria</taxon>
        <taxon>Pseudomonadati</taxon>
        <taxon>Pseudomonadota</taxon>
        <taxon>Alphaproteobacteria</taxon>
        <taxon>Hyphomicrobiales</taxon>
        <taxon>Lichenihabitantaceae</taxon>
        <taxon>Lichenifustis</taxon>
    </lineage>
</organism>
<evidence type="ECO:0000313" key="1">
    <source>
        <dbReference type="EMBL" id="MCW6508663.1"/>
    </source>
</evidence>
<protein>
    <submittedName>
        <fullName evidence="1">DUF3419 family protein</fullName>
    </submittedName>
</protein>
<dbReference type="AlphaFoldDB" id="A0AA41Z196"/>
<dbReference type="PANTHER" id="PTHR47473:SF1">
    <property type="entry name" value="METHYLTRANSFERASE DOMAIN-CONTAINING PROTEIN"/>
    <property type="match status" value="1"/>
</dbReference>
<name>A0AA41Z196_9HYPH</name>
<proteinExistence type="predicted"/>
<gene>
    <name evidence="1" type="ORF">M8523_11605</name>
</gene>
<dbReference type="RefSeq" id="WP_282585029.1">
    <property type="nucleotide sequence ID" value="NZ_JAMOIM010000006.1"/>
</dbReference>
<reference evidence="1" key="1">
    <citation type="submission" date="2022-05" db="EMBL/GenBank/DDBJ databases">
        <authorList>
            <person name="Pankratov T."/>
        </authorList>
    </citation>
    <scope>NUCLEOTIDE SEQUENCE</scope>
    <source>
        <strain evidence="1">BP6-180914</strain>
    </source>
</reference>
<accession>A0AA41Z196</accession>
<evidence type="ECO:0000313" key="2">
    <source>
        <dbReference type="Proteomes" id="UP001165667"/>
    </source>
</evidence>
<dbReference type="PANTHER" id="PTHR47473">
    <property type="entry name" value="BTA1P"/>
    <property type="match status" value="1"/>
</dbReference>
<dbReference type="InterPro" id="IPR021829">
    <property type="entry name" value="DUF3419"/>
</dbReference>
<dbReference type="EMBL" id="JAMOIM010000006">
    <property type="protein sequence ID" value="MCW6508663.1"/>
    <property type="molecule type" value="Genomic_DNA"/>
</dbReference>
<dbReference type="Proteomes" id="UP001165667">
    <property type="component" value="Unassembled WGS sequence"/>
</dbReference>
<sequence length="409" mass="45708">MTTRRRVKGAVEHHRLLSLRGLQDRLFTLAFSGLVYAQIWEDPVLDMEALALGPGDRLVAIASGGCNVMSYLTADPAEITAVDLNLHHVALNKLKIAAARALPDHATFYDLLGRADSARNIAVYRRLLRPSLDADTRAYWDGRDLLGRRRHGYFATNLYRHGLLGRFIGLSQALGRLSRVDLGSILAATDRAGQRAAFDRHIAPFFDRPHIRWLLRRRASLYGLGIPPAQYDTLAAEAGEGETIAHVLRQRLEKLACDFDVSENYFAWHAFGRGYKPEGDGPVPPYLEASAFSTIKARAHRIDVRHVNLIDHLRGRPAGSLDAYVLLDAQDWMPDEVLTDLWVEITRTARPGARVIFRTAGEASVLPGRVPEDVLGRWSTDSARCRNLTARDRSAIYGGFHLYTLRPVH</sequence>
<dbReference type="Pfam" id="PF11899">
    <property type="entry name" value="DUF3419"/>
    <property type="match status" value="1"/>
</dbReference>
<comment type="caution">
    <text evidence="1">The sequence shown here is derived from an EMBL/GenBank/DDBJ whole genome shotgun (WGS) entry which is preliminary data.</text>
</comment>